<organism evidence="3 4">
    <name type="scientific">Tenacibaculum platacis</name>
    <dbReference type="NCBI Taxonomy" id="3137852"/>
    <lineage>
        <taxon>Bacteria</taxon>
        <taxon>Pseudomonadati</taxon>
        <taxon>Bacteroidota</taxon>
        <taxon>Flavobacteriia</taxon>
        <taxon>Flavobacteriales</taxon>
        <taxon>Flavobacteriaceae</taxon>
        <taxon>Tenacibaculum</taxon>
    </lineage>
</organism>
<name>A0ABP1ET42_9FLAO</name>
<feature type="modified residue" description="Phosphohistidine" evidence="1">
    <location>
        <position position="57"/>
    </location>
</feature>
<accession>A0ABP1ET42</accession>
<dbReference type="EMBL" id="CAXIXY010000006">
    <property type="protein sequence ID" value="CAL2091695.1"/>
    <property type="molecule type" value="Genomic_DNA"/>
</dbReference>
<gene>
    <name evidence="3" type="ORF">T190607A01A_40266</name>
</gene>
<dbReference type="SUPFAM" id="SSF47226">
    <property type="entry name" value="Histidine-containing phosphotransfer domain, HPT domain"/>
    <property type="match status" value="1"/>
</dbReference>
<evidence type="ECO:0000259" key="2">
    <source>
        <dbReference type="PROSITE" id="PS50894"/>
    </source>
</evidence>
<protein>
    <submittedName>
        <fullName evidence="3">HPt domain-containing protein</fullName>
    </submittedName>
</protein>
<evidence type="ECO:0000313" key="3">
    <source>
        <dbReference type="EMBL" id="CAL2091695.1"/>
    </source>
</evidence>
<dbReference type="RefSeq" id="WP_348713192.1">
    <property type="nucleotide sequence ID" value="NZ_CAXIXY010000006.1"/>
</dbReference>
<dbReference type="PROSITE" id="PS50894">
    <property type="entry name" value="HPT"/>
    <property type="match status" value="1"/>
</dbReference>
<dbReference type="Proteomes" id="UP001497416">
    <property type="component" value="Unassembled WGS sequence"/>
</dbReference>
<keyword evidence="1" id="KW-0597">Phosphoprotein</keyword>
<sequence>MHNEQPNINYIRQLSGGDVEFEEKMLSILQQELPEEIKTYLKTLEINNLHQTAEIVHKIKHKISILGLEKSYEYTIQYEKELLDGNRGGHEDFLRILNKMSEFLTK</sequence>
<evidence type="ECO:0000313" key="4">
    <source>
        <dbReference type="Proteomes" id="UP001497416"/>
    </source>
</evidence>
<evidence type="ECO:0000256" key="1">
    <source>
        <dbReference type="PROSITE-ProRule" id="PRU00110"/>
    </source>
</evidence>
<feature type="domain" description="HPt" evidence="2">
    <location>
        <begin position="18"/>
        <end position="106"/>
    </location>
</feature>
<keyword evidence="4" id="KW-1185">Reference proteome</keyword>
<proteinExistence type="predicted"/>
<comment type="caution">
    <text evidence="3">The sequence shown here is derived from an EMBL/GenBank/DDBJ whole genome shotgun (WGS) entry which is preliminary data.</text>
</comment>
<dbReference type="InterPro" id="IPR008207">
    <property type="entry name" value="Sig_transdc_His_kin_Hpt_dom"/>
</dbReference>
<reference evidence="3 4" key="1">
    <citation type="submission" date="2024-05" db="EMBL/GenBank/DDBJ databases">
        <authorList>
            <person name="Duchaud E."/>
        </authorList>
    </citation>
    <scope>NUCLEOTIDE SEQUENCE [LARGE SCALE GENOMIC DNA]</scope>
    <source>
        <strain evidence="3">Ena-SAMPLE-TAB-13-05-2024-13:56:06:370-140302</strain>
    </source>
</reference>
<dbReference type="InterPro" id="IPR036641">
    <property type="entry name" value="HPT_dom_sf"/>
</dbReference>
<dbReference type="Gene3D" id="1.20.120.160">
    <property type="entry name" value="HPT domain"/>
    <property type="match status" value="1"/>
</dbReference>